<name>A0AAX3LSD2_9RHOB</name>
<proteinExistence type="predicted"/>
<gene>
    <name evidence="2" type="ORF">PL336_06510</name>
</gene>
<evidence type="ECO:0000313" key="3">
    <source>
        <dbReference type="Proteomes" id="UP001210770"/>
    </source>
</evidence>
<keyword evidence="1" id="KW-0732">Signal</keyword>
<evidence type="ECO:0000313" key="2">
    <source>
        <dbReference type="EMBL" id="WCE71479.1"/>
    </source>
</evidence>
<dbReference type="AlphaFoldDB" id="A0AAX3LSD2"/>
<reference evidence="2" key="1">
    <citation type="submission" date="2023-01" db="EMBL/GenBank/DDBJ databases">
        <title>Comparative genomic analysis of cold water coral derived Sulfitobacter faviae: insights into their metabolism and habitat adaptation.</title>
        <authorList>
            <person name="Guo Y."/>
            <person name="Lin S."/>
            <person name="Huang Z."/>
            <person name="Tang K."/>
            <person name="Wang X."/>
        </authorList>
    </citation>
    <scope>NUCLEOTIDE SEQUENCE</scope>
    <source>
        <strain evidence="2">SCSIO W_1865</strain>
    </source>
</reference>
<organism evidence="2 3">
    <name type="scientific">Sulfitobacter faviae</name>
    <dbReference type="NCBI Taxonomy" id="1775881"/>
    <lineage>
        <taxon>Bacteria</taxon>
        <taxon>Pseudomonadati</taxon>
        <taxon>Pseudomonadota</taxon>
        <taxon>Alphaproteobacteria</taxon>
        <taxon>Rhodobacterales</taxon>
        <taxon>Roseobacteraceae</taxon>
        <taxon>Sulfitobacter</taxon>
    </lineage>
</organism>
<dbReference type="RefSeq" id="WP_271689646.1">
    <property type="nucleotide sequence ID" value="NZ_CP116423.1"/>
</dbReference>
<sequence>MKRALLTALAMMTSSAAMAGSYCELDGSEMFSCTFNGGAKAVEVCDAFWMDGDMASYGFFQTSGELEKEIIVDKASLLYNEGTGMGTMMSESVTFQTEDGYGYEVYWWAERGDAEVGGGLTVYQDGSEIADLSCDAGSVQQSLGEFIMMIDNAQVSP</sequence>
<feature type="signal peptide" evidence="1">
    <location>
        <begin position="1"/>
        <end position="19"/>
    </location>
</feature>
<protein>
    <submittedName>
        <fullName evidence="2">Uncharacterized protein</fullName>
    </submittedName>
</protein>
<dbReference type="EMBL" id="CP116423">
    <property type="protein sequence ID" value="WCE71479.1"/>
    <property type="molecule type" value="Genomic_DNA"/>
</dbReference>
<feature type="chain" id="PRO_5043926249" evidence="1">
    <location>
        <begin position="20"/>
        <end position="157"/>
    </location>
</feature>
<evidence type="ECO:0000256" key="1">
    <source>
        <dbReference type="SAM" id="SignalP"/>
    </source>
</evidence>
<dbReference type="Proteomes" id="UP001210770">
    <property type="component" value="Chromosome"/>
</dbReference>
<accession>A0AAX3LSD2</accession>